<dbReference type="InterPro" id="IPR054502">
    <property type="entry name" value="bHLH-TF_ACT-like_plant"/>
</dbReference>
<protein>
    <recommendedName>
        <fullName evidence="8">BHLH domain-containing protein</fullName>
    </recommendedName>
</protein>
<evidence type="ECO:0000313" key="9">
    <source>
        <dbReference type="EMBL" id="RRT76918.1"/>
    </source>
</evidence>
<feature type="region of interest" description="Disordered" evidence="7">
    <location>
        <begin position="1"/>
        <end position="28"/>
    </location>
</feature>
<dbReference type="PANTHER" id="PTHR46772">
    <property type="entry name" value="BHLH DOMAIN-CONTAINING PROTEIN"/>
    <property type="match status" value="1"/>
</dbReference>
<comment type="similarity">
    <text evidence="2">Belongs to the bHLH protein family.</text>
</comment>
<feature type="compositionally biased region" description="Basic and acidic residues" evidence="7">
    <location>
        <begin position="19"/>
        <end position="28"/>
    </location>
</feature>
<sequence length="201" mass="21775">MPEAGSTGQGKASTSSRSSKKDVIHMERSRREKMTEFYTMLQSMVPNLFPKVSTLCCEGFMYSLDDVTKTCLLKQIQQLVQATRTRIVDEAIAYIKGLEEVIAALEAQKAAREASSGPATLHSQRSSTVEVSTSGNTAFFAISFAAQPGMVVKVLQVFEDHKAEVLNTTIACNDGSVTVTVTASEMEEEALGKIKGDLVII</sequence>
<evidence type="ECO:0000256" key="6">
    <source>
        <dbReference type="SAM" id="Coils"/>
    </source>
</evidence>
<comment type="caution">
    <text evidence="9">The sequence shown here is derived from an EMBL/GenBank/DDBJ whole genome shotgun (WGS) entry which is preliminary data.</text>
</comment>
<dbReference type="GO" id="GO:0003700">
    <property type="term" value="F:DNA-binding transcription factor activity"/>
    <property type="evidence" value="ECO:0007669"/>
    <property type="project" value="InterPro"/>
</dbReference>
<evidence type="ECO:0000256" key="4">
    <source>
        <dbReference type="ARBA" id="ARBA00023163"/>
    </source>
</evidence>
<dbReference type="InterPro" id="IPR044278">
    <property type="entry name" value="BHLH95-like"/>
</dbReference>
<dbReference type="Pfam" id="PF00010">
    <property type="entry name" value="HLH"/>
    <property type="match status" value="1"/>
</dbReference>
<proteinExistence type="inferred from homology"/>
<keyword evidence="3" id="KW-0805">Transcription regulation</keyword>
<dbReference type="SUPFAM" id="SSF47459">
    <property type="entry name" value="HLH, helix-loop-helix DNA-binding domain"/>
    <property type="match status" value="1"/>
</dbReference>
<reference evidence="9 10" key="1">
    <citation type="journal article" date="2014" name="Agronomy (Basel)">
        <title>A Draft Genome Sequence for Ensete ventricosum, the Drought-Tolerant Tree Against Hunger.</title>
        <authorList>
            <person name="Harrison J."/>
            <person name="Moore K.A."/>
            <person name="Paszkiewicz K."/>
            <person name="Jones T."/>
            <person name="Grant M."/>
            <person name="Ambacheew D."/>
            <person name="Muzemil S."/>
            <person name="Studholme D.J."/>
        </authorList>
    </citation>
    <scope>NUCLEOTIDE SEQUENCE [LARGE SCALE GENOMIC DNA]</scope>
</reference>
<dbReference type="GO" id="GO:0009960">
    <property type="term" value="P:endosperm development"/>
    <property type="evidence" value="ECO:0007669"/>
    <property type="project" value="InterPro"/>
</dbReference>
<dbReference type="CDD" id="cd11393">
    <property type="entry name" value="bHLH_AtbHLH_like"/>
    <property type="match status" value="1"/>
</dbReference>
<feature type="domain" description="BHLH" evidence="8">
    <location>
        <begin position="18"/>
        <end position="98"/>
    </location>
</feature>
<comment type="subcellular location">
    <subcellularLocation>
        <location evidence="1">Nucleus</location>
    </subcellularLocation>
</comment>
<gene>
    <name evidence="9" type="ORF">B296_00000906</name>
</gene>
<dbReference type="PANTHER" id="PTHR46772:SF6">
    <property type="entry name" value="BHLH DOMAIN-CONTAINING PROTEIN"/>
    <property type="match status" value="1"/>
</dbReference>
<evidence type="ECO:0000256" key="3">
    <source>
        <dbReference type="ARBA" id="ARBA00023015"/>
    </source>
</evidence>
<dbReference type="InterPro" id="IPR045239">
    <property type="entry name" value="bHLH95_bHLH"/>
</dbReference>
<dbReference type="InterPro" id="IPR011598">
    <property type="entry name" value="bHLH_dom"/>
</dbReference>
<evidence type="ECO:0000256" key="7">
    <source>
        <dbReference type="SAM" id="MobiDB-lite"/>
    </source>
</evidence>
<dbReference type="Proteomes" id="UP000287651">
    <property type="component" value="Unassembled WGS sequence"/>
</dbReference>
<dbReference type="AlphaFoldDB" id="A0A427AKX6"/>
<dbReference type="Pfam" id="PF22754">
    <property type="entry name" value="bHLH-TF_ACT-like_plant"/>
    <property type="match status" value="1"/>
</dbReference>
<keyword evidence="5" id="KW-0539">Nucleus</keyword>
<evidence type="ECO:0000256" key="5">
    <source>
        <dbReference type="ARBA" id="ARBA00023242"/>
    </source>
</evidence>
<dbReference type="Gene3D" id="4.10.280.10">
    <property type="entry name" value="Helix-loop-helix DNA-binding domain"/>
    <property type="match status" value="1"/>
</dbReference>
<evidence type="ECO:0000259" key="8">
    <source>
        <dbReference type="PROSITE" id="PS50888"/>
    </source>
</evidence>
<keyword evidence="6" id="KW-0175">Coiled coil</keyword>
<evidence type="ECO:0000256" key="1">
    <source>
        <dbReference type="ARBA" id="ARBA00004123"/>
    </source>
</evidence>
<evidence type="ECO:0000256" key="2">
    <source>
        <dbReference type="ARBA" id="ARBA00005510"/>
    </source>
</evidence>
<dbReference type="InterPro" id="IPR036638">
    <property type="entry name" value="HLH_DNA-bd_sf"/>
</dbReference>
<organism evidence="9 10">
    <name type="scientific">Ensete ventricosum</name>
    <name type="common">Abyssinian banana</name>
    <name type="synonym">Musa ensete</name>
    <dbReference type="NCBI Taxonomy" id="4639"/>
    <lineage>
        <taxon>Eukaryota</taxon>
        <taxon>Viridiplantae</taxon>
        <taxon>Streptophyta</taxon>
        <taxon>Embryophyta</taxon>
        <taxon>Tracheophyta</taxon>
        <taxon>Spermatophyta</taxon>
        <taxon>Magnoliopsida</taxon>
        <taxon>Liliopsida</taxon>
        <taxon>Zingiberales</taxon>
        <taxon>Musaceae</taxon>
        <taxon>Ensete</taxon>
    </lineage>
</organism>
<dbReference type="GO" id="GO:0046983">
    <property type="term" value="F:protein dimerization activity"/>
    <property type="evidence" value="ECO:0007669"/>
    <property type="project" value="InterPro"/>
</dbReference>
<feature type="coiled-coil region" evidence="6">
    <location>
        <begin position="88"/>
        <end position="115"/>
    </location>
</feature>
<dbReference type="EMBL" id="AMZH03002061">
    <property type="protein sequence ID" value="RRT76918.1"/>
    <property type="molecule type" value="Genomic_DNA"/>
</dbReference>
<keyword evidence="4" id="KW-0804">Transcription</keyword>
<accession>A0A427AKX6</accession>
<dbReference type="PROSITE" id="PS50888">
    <property type="entry name" value="BHLH"/>
    <property type="match status" value="1"/>
</dbReference>
<evidence type="ECO:0000313" key="10">
    <source>
        <dbReference type="Proteomes" id="UP000287651"/>
    </source>
</evidence>
<name>A0A427AKX6_ENSVE</name>